<accession>A0A645ITG1</accession>
<organism evidence="2">
    <name type="scientific">bioreactor metagenome</name>
    <dbReference type="NCBI Taxonomy" id="1076179"/>
    <lineage>
        <taxon>unclassified sequences</taxon>
        <taxon>metagenomes</taxon>
        <taxon>ecological metagenomes</taxon>
    </lineage>
</organism>
<gene>
    <name evidence="2" type="ORF">SDC9_202126</name>
</gene>
<dbReference type="GO" id="GO:0006352">
    <property type="term" value="P:DNA-templated transcription initiation"/>
    <property type="evidence" value="ECO:0007669"/>
    <property type="project" value="InterPro"/>
</dbReference>
<evidence type="ECO:0000313" key="2">
    <source>
        <dbReference type="EMBL" id="MPN54456.1"/>
    </source>
</evidence>
<comment type="caution">
    <text evidence="2">The sequence shown here is derived from an EMBL/GenBank/DDBJ whole genome shotgun (WGS) entry which is preliminary data.</text>
</comment>
<sequence length="91" mass="10725">MSLVMDELEDCISAPSDVETVIEQQEMVRIIGEFLDALPVTERRVFLRRYWYMDSIADIASDFDFTESKTASMLHRIRSKLREKLESEDYL</sequence>
<name>A0A645ITG1_9ZZZZ</name>
<dbReference type="SUPFAM" id="SSF88659">
    <property type="entry name" value="Sigma3 and sigma4 domains of RNA polymerase sigma factors"/>
    <property type="match status" value="1"/>
</dbReference>
<proteinExistence type="predicted"/>
<dbReference type="EMBL" id="VSSQ01122702">
    <property type="protein sequence ID" value="MPN54456.1"/>
    <property type="molecule type" value="Genomic_DNA"/>
</dbReference>
<dbReference type="InterPro" id="IPR013324">
    <property type="entry name" value="RNA_pol_sigma_r3/r4-like"/>
</dbReference>
<dbReference type="GO" id="GO:0003677">
    <property type="term" value="F:DNA binding"/>
    <property type="evidence" value="ECO:0007669"/>
    <property type="project" value="InterPro"/>
</dbReference>
<dbReference type="InterPro" id="IPR036388">
    <property type="entry name" value="WH-like_DNA-bd_sf"/>
</dbReference>
<feature type="domain" description="RNA polymerase sigma factor 70 region 4 type 2" evidence="1">
    <location>
        <begin position="30"/>
        <end position="81"/>
    </location>
</feature>
<dbReference type="Gene3D" id="1.10.10.10">
    <property type="entry name" value="Winged helix-like DNA-binding domain superfamily/Winged helix DNA-binding domain"/>
    <property type="match status" value="1"/>
</dbReference>
<evidence type="ECO:0000259" key="1">
    <source>
        <dbReference type="Pfam" id="PF08281"/>
    </source>
</evidence>
<dbReference type="GO" id="GO:0016987">
    <property type="term" value="F:sigma factor activity"/>
    <property type="evidence" value="ECO:0007669"/>
    <property type="project" value="InterPro"/>
</dbReference>
<dbReference type="Pfam" id="PF08281">
    <property type="entry name" value="Sigma70_r4_2"/>
    <property type="match status" value="1"/>
</dbReference>
<protein>
    <recommendedName>
        <fullName evidence="1">RNA polymerase sigma factor 70 region 4 type 2 domain-containing protein</fullName>
    </recommendedName>
</protein>
<reference evidence="2" key="1">
    <citation type="submission" date="2019-08" db="EMBL/GenBank/DDBJ databases">
        <authorList>
            <person name="Kucharzyk K."/>
            <person name="Murdoch R.W."/>
            <person name="Higgins S."/>
            <person name="Loffler F."/>
        </authorList>
    </citation>
    <scope>NUCLEOTIDE SEQUENCE</scope>
</reference>
<dbReference type="AlphaFoldDB" id="A0A645ITG1"/>
<dbReference type="InterPro" id="IPR013249">
    <property type="entry name" value="RNA_pol_sigma70_r4_t2"/>
</dbReference>